<feature type="domain" description="HTH lacI-type" evidence="4">
    <location>
        <begin position="8"/>
        <end position="62"/>
    </location>
</feature>
<reference evidence="5 6" key="1">
    <citation type="submission" date="2019-03" db="EMBL/GenBank/DDBJ databases">
        <title>Genomic Encyclopedia of Type Strains, Phase IV (KMG-IV): sequencing the most valuable type-strain genomes for metagenomic binning, comparative biology and taxonomic classification.</title>
        <authorList>
            <person name="Goeker M."/>
        </authorList>
    </citation>
    <scope>NUCLEOTIDE SEQUENCE [LARGE SCALE GENOMIC DNA]</scope>
    <source>
        <strain evidence="5 6">DSM 18401</strain>
    </source>
</reference>
<protein>
    <submittedName>
        <fullName evidence="5">LacI family transcriptional regulator</fullName>
    </submittedName>
</protein>
<evidence type="ECO:0000256" key="1">
    <source>
        <dbReference type="ARBA" id="ARBA00023015"/>
    </source>
</evidence>
<dbReference type="CDD" id="cd01392">
    <property type="entry name" value="HTH_LacI"/>
    <property type="match status" value="1"/>
</dbReference>
<keyword evidence="6" id="KW-1185">Reference proteome</keyword>
<name>A0A4R2CXW6_SHIGR</name>
<dbReference type="SUPFAM" id="SSF47413">
    <property type="entry name" value="lambda repressor-like DNA-binding domains"/>
    <property type="match status" value="1"/>
</dbReference>
<dbReference type="GO" id="GO:0000976">
    <property type="term" value="F:transcription cis-regulatory region binding"/>
    <property type="evidence" value="ECO:0007669"/>
    <property type="project" value="TreeGrafter"/>
</dbReference>
<accession>A0A4R2CXW6</accession>
<evidence type="ECO:0000256" key="3">
    <source>
        <dbReference type="ARBA" id="ARBA00023163"/>
    </source>
</evidence>
<proteinExistence type="predicted"/>
<dbReference type="EMBL" id="SLVX01000005">
    <property type="protein sequence ID" value="TCN46071.1"/>
    <property type="molecule type" value="Genomic_DNA"/>
</dbReference>
<dbReference type="SMART" id="SM00354">
    <property type="entry name" value="HTH_LACI"/>
    <property type="match status" value="1"/>
</dbReference>
<dbReference type="Gene3D" id="3.40.50.2300">
    <property type="match status" value="2"/>
</dbReference>
<dbReference type="InterPro" id="IPR000843">
    <property type="entry name" value="HTH_LacI"/>
</dbReference>
<keyword evidence="1" id="KW-0805">Transcription regulation</keyword>
<keyword evidence="2" id="KW-0238">DNA-binding</keyword>
<organism evidence="5 6">
    <name type="scientific">Shinella granuli</name>
    <dbReference type="NCBI Taxonomy" id="323621"/>
    <lineage>
        <taxon>Bacteria</taxon>
        <taxon>Pseudomonadati</taxon>
        <taxon>Pseudomonadota</taxon>
        <taxon>Alphaproteobacteria</taxon>
        <taxon>Hyphomicrobiales</taxon>
        <taxon>Rhizobiaceae</taxon>
        <taxon>Shinella</taxon>
    </lineage>
</organism>
<dbReference type="PROSITE" id="PS50932">
    <property type="entry name" value="HTH_LACI_2"/>
    <property type="match status" value="1"/>
</dbReference>
<keyword evidence="3" id="KW-0804">Transcription</keyword>
<dbReference type="GO" id="GO:0003700">
    <property type="term" value="F:DNA-binding transcription factor activity"/>
    <property type="evidence" value="ECO:0007669"/>
    <property type="project" value="TreeGrafter"/>
</dbReference>
<dbReference type="AlphaFoldDB" id="A0A4R2CXW6"/>
<dbReference type="Pfam" id="PF00356">
    <property type="entry name" value="LacI"/>
    <property type="match status" value="1"/>
</dbReference>
<dbReference type="InterPro" id="IPR028082">
    <property type="entry name" value="Peripla_BP_I"/>
</dbReference>
<dbReference type="CDD" id="cd06267">
    <property type="entry name" value="PBP1_LacI_sugar_binding-like"/>
    <property type="match status" value="1"/>
</dbReference>
<evidence type="ECO:0000256" key="2">
    <source>
        <dbReference type="ARBA" id="ARBA00023125"/>
    </source>
</evidence>
<dbReference type="Pfam" id="PF13377">
    <property type="entry name" value="Peripla_BP_3"/>
    <property type="match status" value="1"/>
</dbReference>
<evidence type="ECO:0000313" key="5">
    <source>
        <dbReference type="EMBL" id="TCN46071.1"/>
    </source>
</evidence>
<dbReference type="Proteomes" id="UP000295351">
    <property type="component" value="Unassembled WGS sequence"/>
</dbReference>
<dbReference type="PANTHER" id="PTHR30146:SF138">
    <property type="entry name" value="TRANSCRIPTIONAL REGULATORY PROTEIN"/>
    <property type="match status" value="1"/>
</dbReference>
<dbReference type="InterPro" id="IPR046335">
    <property type="entry name" value="LacI/GalR-like_sensor"/>
</dbReference>
<gene>
    <name evidence="5" type="ORF">EV665_105158</name>
</gene>
<sequence>MNNRNSSVTLRDVAAATGVDVSTISRVLQNKGRVSEETRTRILETAERLGYHGNPVARALKTAKSSTVLMVVPQIENPIFASAIIGAEIEARSRGFALLVSYDKGDGREIISDISRSSIIEGVIIASFDDDDRLRQVLKSTDLPHVVLNRHLSGDENCVAIDTRLAARMGVEHLIAMGHRRIGHLAGRLGRFNGDMRRRGWEEAMAAAGLDHGDDLVAQAGYSPDEVPAAVDKLLAVGVTAIHAATLLTAAAAIARLHERDVRVPEEVSVVTMHDDLLARVVYPQVTTVALPSQEMGRVAARRLIDLIQGVTPDGTQPTGNLLLPPDELIVRASVTAL</sequence>
<evidence type="ECO:0000313" key="6">
    <source>
        <dbReference type="Proteomes" id="UP000295351"/>
    </source>
</evidence>
<dbReference type="SUPFAM" id="SSF53822">
    <property type="entry name" value="Periplasmic binding protein-like I"/>
    <property type="match status" value="1"/>
</dbReference>
<comment type="caution">
    <text evidence="5">The sequence shown here is derived from an EMBL/GenBank/DDBJ whole genome shotgun (WGS) entry which is preliminary data.</text>
</comment>
<dbReference type="RefSeq" id="WP_064332928.1">
    <property type="nucleotide sequence ID" value="NZ_BAABEI010000002.1"/>
</dbReference>
<dbReference type="Gene3D" id="1.10.260.40">
    <property type="entry name" value="lambda repressor-like DNA-binding domains"/>
    <property type="match status" value="1"/>
</dbReference>
<dbReference type="InterPro" id="IPR010982">
    <property type="entry name" value="Lambda_DNA-bd_dom_sf"/>
</dbReference>
<evidence type="ECO:0000259" key="4">
    <source>
        <dbReference type="PROSITE" id="PS50932"/>
    </source>
</evidence>
<dbReference type="PANTHER" id="PTHR30146">
    <property type="entry name" value="LACI-RELATED TRANSCRIPTIONAL REPRESSOR"/>
    <property type="match status" value="1"/>
</dbReference>